<dbReference type="PROSITE" id="PS51063">
    <property type="entry name" value="HTH_CRP_2"/>
    <property type="match status" value="1"/>
</dbReference>
<evidence type="ECO:0000256" key="1">
    <source>
        <dbReference type="ARBA" id="ARBA00023015"/>
    </source>
</evidence>
<dbReference type="Pfam" id="PF13545">
    <property type="entry name" value="HTH_Crp_2"/>
    <property type="match status" value="1"/>
</dbReference>
<dbReference type="InterPro" id="IPR036390">
    <property type="entry name" value="WH_DNA-bd_sf"/>
</dbReference>
<comment type="caution">
    <text evidence="6">The sequence shown here is derived from an EMBL/GenBank/DDBJ whole genome shotgun (WGS) entry which is preliminary data.</text>
</comment>
<evidence type="ECO:0000313" key="7">
    <source>
        <dbReference type="Proteomes" id="UP001247754"/>
    </source>
</evidence>
<feature type="domain" description="Cyclic nucleotide-binding" evidence="4">
    <location>
        <begin position="19"/>
        <end position="121"/>
    </location>
</feature>
<keyword evidence="2" id="KW-0238">DNA-binding</keyword>
<evidence type="ECO:0000259" key="4">
    <source>
        <dbReference type="PROSITE" id="PS50042"/>
    </source>
</evidence>
<dbReference type="InterPro" id="IPR012318">
    <property type="entry name" value="HTH_CRP"/>
</dbReference>
<keyword evidence="3" id="KW-0804">Transcription</keyword>
<evidence type="ECO:0000256" key="3">
    <source>
        <dbReference type="ARBA" id="ARBA00023163"/>
    </source>
</evidence>
<dbReference type="InterPro" id="IPR018490">
    <property type="entry name" value="cNMP-bd_dom_sf"/>
</dbReference>
<dbReference type="InterPro" id="IPR036388">
    <property type="entry name" value="WH-like_DNA-bd_sf"/>
</dbReference>
<dbReference type="SUPFAM" id="SSF51206">
    <property type="entry name" value="cAMP-binding domain-like"/>
    <property type="match status" value="1"/>
</dbReference>
<evidence type="ECO:0000256" key="2">
    <source>
        <dbReference type="ARBA" id="ARBA00023125"/>
    </source>
</evidence>
<dbReference type="Gene3D" id="1.10.10.10">
    <property type="entry name" value="Winged helix-like DNA-binding domain superfamily/Winged helix DNA-binding domain"/>
    <property type="match status" value="1"/>
</dbReference>
<dbReference type="EMBL" id="JAVKPH010000001">
    <property type="protein sequence ID" value="MDR5651167.1"/>
    <property type="molecule type" value="Genomic_DNA"/>
</dbReference>
<evidence type="ECO:0000313" key="6">
    <source>
        <dbReference type="EMBL" id="MDR5651167.1"/>
    </source>
</evidence>
<feature type="domain" description="HTH crp-type" evidence="5">
    <location>
        <begin position="153"/>
        <end position="225"/>
    </location>
</feature>
<evidence type="ECO:0000259" key="5">
    <source>
        <dbReference type="PROSITE" id="PS51063"/>
    </source>
</evidence>
<dbReference type="Proteomes" id="UP001247754">
    <property type="component" value="Unassembled WGS sequence"/>
</dbReference>
<accession>A0ABU1F3X6</accession>
<dbReference type="PROSITE" id="PS50042">
    <property type="entry name" value="CNMP_BINDING_3"/>
    <property type="match status" value="1"/>
</dbReference>
<dbReference type="SMART" id="SM00100">
    <property type="entry name" value="cNMP"/>
    <property type="match status" value="1"/>
</dbReference>
<dbReference type="CDD" id="cd00038">
    <property type="entry name" value="CAP_ED"/>
    <property type="match status" value="1"/>
</dbReference>
<dbReference type="RefSeq" id="WP_310455230.1">
    <property type="nucleotide sequence ID" value="NZ_JAVKPH010000001.1"/>
</dbReference>
<name>A0ABU1F3X6_9RHOB</name>
<dbReference type="InterPro" id="IPR014710">
    <property type="entry name" value="RmlC-like_jellyroll"/>
</dbReference>
<keyword evidence="7" id="KW-1185">Reference proteome</keyword>
<protein>
    <submittedName>
        <fullName evidence="6">Crp/Fnr family transcriptional regulator</fullName>
    </submittedName>
</protein>
<reference evidence="6 7" key="1">
    <citation type="submission" date="2023-09" db="EMBL/GenBank/DDBJ databases">
        <title>Xinfangfangia sedmenti sp. nov., isolated the sedment.</title>
        <authorList>
            <person name="Xu L."/>
        </authorList>
    </citation>
    <scope>NUCLEOTIDE SEQUENCE [LARGE SCALE GENOMIC DNA]</scope>
    <source>
        <strain evidence="6 7">LG-4</strain>
    </source>
</reference>
<organism evidence="6 7">
    <name type="scientific">Ruixingdingia sedimenti</name>
    <dbReference type="NCBI Taxonomy" id="3073604"/>
    <lineage>
        <taxon>Bacteria</taxon>
        <taxon>Pseudomonadati</taxon>
        <taxon>Pseudomonadota</taxon>
        <taxon>Alphaproteobacteria</taxon>
        <taxon>Rhodobacterales</taxon>
        <taxon>Paracoccaceae</taxon>
        <taxon>Ruixingdingia</taxon>
    </lineage>
</organism>
<dbReference type="SUPFAM" id="SSF46785">
    <property type="entry name" value="Winged helix' DNA-binding domain"/>
    <property type="match status" value="1"/>
</dbReference>
<dbReference type="InterPro" id="IPR000595">
    <property type="entry name" value="cNMP-bd_dom"/>
</dbReference>
<gene>
    <name evidence="6" type="ORF">RGD00_00995</name>
</gene>
<dbReference type="Gene3D" id="2.60.120.10">
    <property type="entry name" value="Jelly Rolls"/>
    <property type="match status" value="1"/>
</dbReference>
<sequence>MTPRRGAGEEFQAVLERGWLAGMPSGFQAAVLEQARLVRYEAGEFTHHIGDNPGGIFGIVSGSFGVMGLNRMGGLTLGDILRRGSWFGHGPMFTGRPRMLAFRAMEPTAVAYVTLQSVEVISQRLAGAGRCFAQLPEYNMNIYVEVLGDLLIRRSDQRIAAVLLRVSGATAGVYPQETGDCAVTQSDLAEMANVSRHTMNAVLKDFAARGWIRLGYGRVAVSDAAGLAAFVTEENPGARGL</sequence>
<keyword evidence="1" id="KW-0805">Transcription regulation</keyword>
<proteinExistence type="predicted"/>
<dbReference type="Pfam" id="PF00027">
    <property type="entry name" value="cNMP_binding"/>
    <property type="match status" value="1"/>
</dbReference>